<dbReference type="GeneID" id="20315986"/>
<dbReference type="GO" id="GO:0006325">
    <property type="term" value="P:chromatin organization"/>
    <property type="evidence" value="ECO:0007669"/>
    <property type="project" value="UniProtKB-KW"/>
</dbReference>
<accession>A0A075A189</accession>
<evidence type="ECO:0000256" key="1">
    <source>
        <dbReference type="ARBA" id="ARBA00004642"/>
    </source>
</evidence>
<dbReference type="Proteomes" id="UP000054324">
    <property type="component" value="Unassembled WGS sequence"/>
</dbReference>
<dbReference type="GO" id="GO:0006368">
    <property type="term" value="P:transcription elongation by RNA polymerase II"/>
    <property type="evidence" value="ECO:0007669"/>
    <property type="project" value="UniProtKB-UniRule"/>
</dbReference>
<dbReference type="GO" id="GO:0003713">
    <property type="term" value="F:transcription coactivator activity"/>
    <property type="evidence" value="ECO:0007669"/>
    <property type="project" value="UniProtKB-UniRule"/>
</dbReference>
<sequence length="170" mass="20269">MVLLKSRRNVHSREHGLMRWIIERQVKANVRADCEVWWTQKVKEMKEAQKAGNAQRLFQLIRGTGPRKPRPLLRDEKSRLRSYINDRLNRTGEREKLKDLLRTRLNECGWREELKNHCREVIRNRGLENLTVDDLVTEITPVGRRMVPDAVKQELLDEIRTFLNKEADHL</sequence>
<keyword evidence="2 11" id="KW-0813">Transport</keyword>
<evidence type="ECO:0000256" key="2">
    <source>
        <dbReference type="ARBA" id="ARBA00022448"/>
    </source>
</evidence>
<keyword evidence="3 11" id="KW-0509">mRNA transport</keyword>
<comment type="similarity">
    <text evidence="11">Belongs to the ENY2 family.</text>
</comment>
<dbReference type="GO" id="GO:0000124">
    <property type="term" value="C:SAGA complex"/>
    <property type="evidence" value="ECO:0007669"/>
    <property type="project" value="UniProtKB-UniRule"/>
</dbReference>
<dbReference type="GO" id="GO:0070390">
    <property type="term" value="C:transcription export complex 2"/>
    <property type="evidence" value="ECO:0007669"/>
    <property type="project" value="UniProtKB-UniRule"/>
</dbReference>
<keyword evidence="9 11" id="KW-0804">Transcription</keyword>
<dbReference type="STRING" id="6198.A0A075A189"/>
<evidence type="ECO:0000256" key="6">
    <source>
        <dbReference type="ARBA" id="ARBA00023010"/>
    </source>
</evidence>
<keyword evidence="13" id="KW-1185">Reference proteome</keyword>
<keyword evidence="8 11" id="KW-0010">Activator</keyword>
<dbReference type="GO" id="GO:0006406">
    <property type="term" value="P:mRNA export from nucleus"/>
    <property type="evidence" value="ECO:0007669"/>
    <property type="project" value="UniProtKB-UniRule"/>
</dbReference>
<comment type="subcellular location">
    <subcellularLocation>
        <location evidence="1 11">Nucleus</location>
        <location evidence="1 11">Nucleoplasm</location>
    </subcellularLocation>
</comment>
<dbReference type="PANTHER" id="PTHR12514">
    <property type="entry name" value="ENHANCER OF YELLOW 2 TRANSCRIPTION FACTOR"/>
    <property type="match status" value="1"/>
</dbReference>
<dbReference type="Gene3D" id="1.10.246.140">
    <property type="match status" value="1"/>
</dbReference>
<evidence type="ECO:0000313" key="13">
    <source>
        <dbReference type="Proteomes" id="UP000054324"/>
    </source>
</evidence>
<dbReference type="Pfam" id="PF10163">
    <property type="entry name" value="EnY2"/>
    <property type="match status" value="1"/>
</dbReference>
<evidence type="ECO:0000256" key="7">
    <source>
        <dbReference type="ARBA" id="ARBA00023015"/>
    </source>
</evidence>
<keyword evidence="7 11" id="KW-0805">Transcription regulation</keyword>
<keyword evidence="10 11" id="KW-0539">Nucleus</keyword>
<name>A0A075A189_OPIVI</name>
<evidence type="ECO:0000256" key="11">
    <source>
        <dbReference type="HAMAP-Rule" id="MF_03046"/>
    </source>
</evidence>
<dbReference type="HAMAP" id="MF_03046">
    <property type="entry name" value="ENY2_Sus1"/>
    <property type="match status" value="1"/>
</dbReference>
<dbReference type="OrthoDB" id="6221744at2759"/>
<dbReference type="GO" id="GO:0005654">
    <property type="term" value="C:nucleoplasm"/>
    <property type="evidence" value="ECO:0007669"/>
    <property type="project" value="UniProtKB-SubCell"/>
</dbReference>
<dbReference type="InterPro" id="IPR018783">
    <property type="entry name" value="TF_ENY2"/>
</dbReference>
<keyword evidence="6 11" id="KW-0811">Translocation</keyword>
<evidence type="ECO:0000256" key="10">
    <source>
        <dbReference type="ARBA" id="ARBA00023242"/>
    </source>
</evidence>
<dbReference type="RefSeq" id="XP_009164172.1">
    <property type="nucleotide sequence ID" value="XM_009165908.1"/>
</dbReference>
<keyword evidence="5 11" id="KW-0653">Protein transport</keyword>
<gene>
    <name evidence="12" type="ORF">T265_01798</name>
</gene>
<dbReference type="AlphaFoldDB" id="A0A075A189"/>
<dbReference type="EMBL" id="KL596638">
    <property type="protein sequence ID" value="KER32017.1"/>
    <property type="molecule type" value="Genomic_DNA"/>
</dbReference>
<dbReference type="GO" id="GO:0015031">
    <property type="term" value="P:protein transport"/>
    <property type="evidence" value="ECO:0007669"/>
    <property type="project" value="UniProtKB-KW"/>
</dbReference>
<dbReference type="FunFam" id="1.10.246.140:FF:000001">
    <property type="entry name" value="Transcription and mRNA export factor ENY2"/>
    <property type="match status" value="1"/>
</dbReference>
<evidence type="ECO:0000256" key="4">
    <source>
        <dbReference type="ARBA" id="ARBA00022853"/>
    </source>
</evidence>
<keyword evidence="4 11" id="KW-0156">Chromatin regulator</keyword>
<dbReference type="InterPro" id="IPR038212">
    <property type="entry name" value="TF_EnY2_sf"/>
</dbReference>
<dbReference type="GO" id="GO:0071819">
    <property type="term" value="C:DUBm complex"/>
    <property type="evidence" value="ECO:0007669"/>
    <property type="project" value="UniProtKB-UniRule"/>
</dbReference>
<dbReference type="CTD" id="20315986"/>
<comment type="function">
    <text evidence="11">Involved in mRNA export coupled transcription activation by association with both the TREX-2 and the SAGA complexes. The transcription regulatory histone acetylation (HAT) complex SAGA is a multiprotein complex that activates transcription by remodeling chromatin and mediating histone acetylation and deubiquitination. Within the SAGA complex, participates to a subcomplex that specifically deubiquitinates histones. The SAGA complex is recruited to specific gene promoters by activators, where it is required for transcription. The TREX-2 complex functions in docking export-competent ribonucleoprotein particles (mRNPs) to the nuclear entrance of the nuclear pore complex (nuclear basket). TREX-2 participates in mRNA export and accurate chromatin positioning in the nucleus by tethering genes to the nuclear periphery.</text>
</comment>
<comment type="subunit">
    <text evidence="11">Component of the nuclear pore complex (NPC)-associated TREX-2 complex (transcription and export complex 2). Component of the SAGA transcription coactivator-HAT complex. Within the SAGA complex, participates to a subcomplex of SAGA called the DUB module (deubiquitination module).</text>
</comment>
<dbReference type="KEGG" id="ovi:T265_01798"/>
<proteinExistence type="inferred from homology"/>
<organism evidence="12 13">
    <name type="scientific">Opisthorchis viverrini</name>
    <name type="common">Southeast Asian liver fluke</name>
    <dbReference type="NCBI Taxonomy" id="6198"/>
    <lineage>
        <taxon>Eukaryota</taxon>
        <taxon>Metazoa</taxon>
        <taxon>Spiralia</taxon>
        <taxon>Lophotrochozoa</taxon>
        <taxon>Platyhelminthes</taxon>
        <taxon>Trematoda</taxon>
        <taxon>Digenea</taxon>
        <taxon>Opisthorchiida</taxon>
        <taxon>Opisthorchiata</taxon>
        <taxon>Opisthorchiidae</taxon>
        <taxon>Opisthorchis</taxon>
    </lineage>
</organism>
<dbReference type="GO" id="GO:0005643">
    <property type="term" value="C:nuclear pore"/>
    <property type="evidence" value="ECO:0007669"/>
    <property type="project" value="UniProtKB-UniRule"/>
</dbReference>
<evidence type="ECO:0000256" key="8">
    <source>
        <dbReference type="ARBA" id="ARBA00023159"/>
    </source>
</evidence>
<protein>
    <recommendedName>
        <fullName evidence="11">Transcription and mRNA export factor ENY2</fullName>
    </recommendedName>
    <alternativeName>
        <fullName evidence="11">Enhancer of yellow 2 transcription factor homolog</fullName>
    </alternativeName>
</protein>
<evidence type="ECO:0000256" key="3">
    <source>
        <dbReference type="ARBA" id="ARBA00022816"/>
    </source>
</evidence>
<evidence type="ECO:0000256" key="5">
    <source>
        <dbReference type="ARBA" id="ARBA00022927"/>
    </source>
</evidence>
<reference evidence="12 13" key="1">
    <citation type="submission" date="2013-11" db="EMBL/GenBank/DDBJ databases">
        <title>Opisthorchis viverrini - life in the bile duct.</title>
        <authorList>
            <person name="Young N.D."/>
            <person name="Nagarajan N."/>
            <person name="Lin S.J."/>
            <person name="Korhonen P.K."/>
            <person name="Jex A.R."/>
            <person name="Hall R.S."/>
            <person name="Safavi-Hemami H."/>
            <person name="Kaewkong W."/>
            <person name="Bertrand D."/>
            <person name="Gao S."/>
            <person name="Seet Q."/>
            <person name="Wongkham S."/>
            <person name="Teh B.T."/>
            <person name="Wongkham C."/>
            <person name="Intapan P.M."/>
            <person name="Maleewong W."/>
            <person name="Yang X."/>
            <person name="Hu M."/>
            <person name="Wang Z."/>
            <person name="Hofmann A."/>
            <person name="Sternberg P.W."/>
            <person name="Tan P."/>
            <person name="Wang J."/>
            <person name="Gasser R.B."/>
        </authorList>
    </citation>
    <scope>NUCLEOTIDE SEQUENCE [LARGE SCALE GENOMIC DNA]</scope>
</reference>
<evidence type="ECO:0000256" key="9">
    <source>
        <dbReference type="ARBA" id="ARBA00023163"/>
    </source>
</evidence>
<evidence type="ECO:0000313" key="12">
    <source>
        <dbReference type="EMBL" id="KER32017.1"/>
    </source>
</evidence>